<keyword evidence="2" id="KW-0472">Membrane</keyword>
<keyword evidence="2" id="KW-0812">Transmembrane</keyword>
<evidence type="ECO:0000313" key="4">
    <source>
        <dbReference type="Proteomes" id="UP001501231"/>
    </source>
</evidence>
<protein>
    <submittedName>
        <fullName evidence="3">FxsA family protein</fullName>
    </submittedName>
</protein>
<dbReference type="EMBL" id="BAAARW010000037">
    <property type="protein sequence ID" value="GAA2449815.1"/>
    <property type="molecule type" value="Genomic_DNA"/>
</dbReference>
<sequence length="174" mass="18700">MPALLTLLAILLMPVLEIFVIVQLVGLVGGWWTLAALLATTALGGWIVRREGRRAWGVLQEAVQRGTSPDRELSGTGMVLAGGMLLIVPGFVSDAIGLLFVLPFTRPLMRRLLTAYGARRLRRAEARGTLFPPGAGERLGGFSPYGRADGTADEPKGRVVQGEVVQDDDRPAQK</sequence>
<dbReference type="Pfam" id="PF04186">
    <property type="entry name" value="FxsA"/>
    <property type="match status" value="1"/>
</dbReference>
<reference evidence="4" key="1">
    <citation type="journal article" date="2019" name="Int. J. Syst. Evol. Microbiol.">
        <title>The Global Catalogue of Microorganisms (GCM) 10K type strain sequencing project: providing services to taxonomists for standard genome sequencing and annotation.</title>
        <authorList>
            <consortium name="The Broad Institute Genomics Platform"/>
            <consortium name="The Broad Institute Genome Sequencing Center for Infectious Disease"/>
            <person name="Wu L."/>
            <person name="Ma J."/>
        </authorList>
    </citation>
    <scope>NUCLEOTIDE SEQUENCE [LARGE SCALE GENOMIC DNA]</scope>
    <source>
        <strain evidence="4">JCM 3325</strain>
    </source>
</reference>
<dbReference type="NCBIfam" id="NF008528">
    <property type="entry name" value="PRK11463.1-2"/>
    <property type="match status" value="1"/>
</dbReference>
<feature type="region of interest" description="Disordered" evidence="1">
    <location>
        <begin position="135"/>
        <end position="174"/>
    </location>
</feature>
<gene>
    <name evidence="3" type="ORF">GCM10010191_79460</name>
</gene>
<evidence type="ECO:0000256" key="2">
    <source>
        <dbReference type="SAM" id="Phobius"/>
    </source>
</evidence>
<proteinExistence type="predicted"/>
<feature type="transmembrane region" description="Helical" evidence="2">
    <location>
        <begin position="78"/>
        <end position="102"/>
    </location>
</feature>
<feature type="transmembrane region" description="Helical" evidence="2">
    <location>
        <begin position="28"/>
        <end position="48"/>
    </location>
</feature>
<keyword evidence="4" id="KW-1185">Reference proteome</keyword>
<dbReference type="PANTHER" id="PTHR35335:SF1">
    <property type="entry name" value="UPF0716 PROTEIN FXSA"/>
    <property type="match status" value="1"/>
</dbReference>
<name>A0ABP5XCA2_9ACTN</name>
<dbReference type="Proteomes" id="UP001501231">
    <property type="component" value="Unassembled WGS sequence"/>
</dbReference>
<accession>A0ABP5XCA2</accession>
<evidence type="ECO:0000256" key="1">
    <source>
        <dbReference type="SAM" id="MobiDB-lite"/>
    </source>
</evidence>
<dbReference type="RefSeq" id="WP_344596300.1">
    <property type="nucleotide sequence ID" value="NZ_BAAARW010000037.1"/>
</dbReference>
<evidence type="ECO:0000313" key="3">
    <source>
        <dbReference type="EMBL" id="GAA2449815.1"/>
    </source>
</evidence>
<comment type="caution">
    <text evidence="3">The sequence shown here is derived from an EMBL/GenBank/DDBJ whole genome shotgun (WGS) entry which is preliminary data.</text>
</comment>
<dbReference type="PANTHER" id="PTHR35335">
    <property type="entry name" value="UPF0716 PROTEIN FXSA"/>
    <property type="match status" value="1"/>
</dbReference>
<organism evidence="3 4">
    <name type="scientific">Actinomadura vinacea</name>
    <dbReference type="NCBI Taxonomy" id="115336"/>
    <lineage>
        <taxon>Bacteria</taxon>
        <taxon>Bacillati</taxon>
        <taxon>Actinomycetota</taxon>
        <taxon>Actinomycetes</taxon>
        <taxon>Streptosporangiales</taxon>
        <taxon>Thermomonosporaceae</taxon>
        <taxon>Actinomadura</taxon>
    </lineage>
</organism>
<keyword evidence="2" id="KW-1133">Transmembrane helix</keyword>
<dbReference type="InterPro" id="IPR007313">
    <property type="entry name" value="FxsA"/>
</dbReference>